<evidence type="ECO:0000256" key="1">
    <source>
        <dbReference type="SAM" id="MobiDB-lite"/>
    </source>
</evidence>
<organism evidence="3 4">
    <name type="scientific">Prymnesium parvum</name>
    <name type="common">Toxic golden alga</name>
    <dbReference type="NCBI Taxonomy" id="97485"/>
    <lineage>
        <taxon>Eukaryota</taxon>
        <taxon>Haptista</taxon>
        <taxon>Haptophyta</taxon>
        <taxon>Prymnesiophyceae</taxon>
        <taxon>Prymnesiales</taxon>
        <taxon>Prymnesiaceae</taxon>
        <taxon>Prymnesium</taxon>
    </lineage>
</organism>
<evidence type="ECO:0000313" key="4">
    <source>
        <dbReference type="Proteomes" id="UP001515480"/>
    </source>
</evidence>
<feature type="compositionally biased region" description="Pro residues" evidence="1">
    <location>
        <begin position="342"/>
        <end position="358"/>
    </location>
</feature>
<dbReference type="Proteomes" id="UP001515480">
    <property type="component" value="Unassembled WGS sequence"/>
</dbReference>
<dbReference type="PANTHER" id="PTHR24114">
    <property type="entry name" value="LEUCINE RICH REPEAT FAMILY PROTEIN"/>
    <property type="match status" value="1"/>
</dbReference>
<feature type="compositionally biased region" description="Pro residues" evidence="1">
    <location>
        <begin position="277"/>
        <end position="295"/>
    </location>
</feature>
<reference evidence="3 4" key="1">
    <citation type="journal article" date="2024" name="Science">
        <title>Giant polyketide synthase enzymes in the biosynthesis of giant marine polyether toxins.</title>
        <authorList>
            <person name="Fallon T.R."/>
            <person name="Shende V.V."/>
            <person name="Wierzbicki I.H."/>
            <person name="Pendleton A.L."/>
            <person name="Watervoot N.F."/>
            <person name="Auber R.P."/>
            <person name="Gonzalez D.J."/>
            <person name="Wisecaver J.H."/>
            <person name="Moore B.S."/>
        </authorList>
    </citation>
    <scope>NUCLEOTIDE SEQUENCE [LARGE SCALE GENOMIC DNA]</scope>
    <source>
        <strain evidence="3 4">12B1</strain>
    </source>
</reference>
<dbReference type="AlphaFoldDB" id="A0AB34K3W8"/>
<dbReference type="InterPro" id="IPR032675">
    <property type="entry name" value="LRR_dom_sf"/>
</dbReference>
<dbReference type="SMART" id="SM00368">
    <property type="entry name" value="LRR_RI"/>
    <property type="match status" value="4"/>
</dbReference>
<gene>
    <name evidence="3" type="ORF">AB1Y20_000188</name>
</gene>
<sequence>MAASRCGPMCQVLRLLLLSHAARAKQCLFDDVYSVEPPFHGWHFSLHHCTELDLSGALPVPLDDSSAAKLAHSLELPSAAELATLQLTGAQLGDRAAILLARALERHPRLSTLMLGKNGLTNKAAVYLGRSLALNTHIAVLSLVENPIHAAGAAALGEAIKQNKVLTSLDLGETPIGEAGAAALAEGLATNTALTTLYVSGTGEHVAAALLEGLTCNQQGGGHQLDCKASLVKYVQSAQALIDSAVQQLAAVEAAMHQEVQHAVLEPTTITHQPAPALHPPVLHPPPASHPPPATDPLSRPPAFSQPTSPATTLPPPASLPPLHPHHVPPPASLPPHAVHKMPPPAKLPEHAPAPPLPHAAQQTHEAAPADRDELVQWVHSQKLSLTDHLPMLEALGVRRLHGRVASLKSLRALSFAELSAELAASGVELACGKRCAANKAGLYQALQATDD</sequence>
<protein>
    <submittedName>
        <fullName evidence="3">Uncharacterized protein</fullName>
    </submittedName>
</protein>
<keyword evidence="4" id="KW-1185">Reference proteome</keyword>
<accession>A0AB34K3W8</accession>
<dbReference type="Gene3D" id="3.80.10.10">
    <property type="entry name" value="Ribonuclease Inhibitor"/>
    <property type="match status" value="1"/>
</dbReference>
<comment type="caution">
    <text evidence="3">The sequence shown here is derived from an EMBL/GenBank/DDBJ whole genome shotgun (WGS) entry which is preliminary data.</text>
</comment>
<feature type="compositionally biased region" description="Pro residues" evidence="1">
    <location>
        <begin position="313"/>
        <end position="334"/>
    </location>
</feature>
<keyword evidence="2" id="KW-0732">Signal</keyword>
<evidence type="ECO:0000256" key="2">
    <source>
        <dbReference type="SAM" id="SignalP"/>
    </source>
</evidence>
<evidence type="ECO:0000313" key="3">
    <source>
        <dbReference type="EMBL" id="KAL1529233.1"/>
    </source>
</evidence>
<feature type="signal peptide" evidence="2">
    <location>
        <begin position="1"/>
        <end position="24"/>
    </location>
</feature>
<dbReference type="EMBL" id="JBGBPQ010000001">
    <property type="protein sequence ID" value="KAL1529233.1"/>
    <property type="molecule type" value="Genomic_DNA"/>
</dbReference>
<dbReference type="PANTHER" id="PTHR24114:SF2">
    <property type="entry name" value="F-BOX DOMAIN-CONTAINING PROTEIN-RELATED"/>
    <property type="match status" value="1"/>
</dbReference>
<proteinExistence type="predicted"/>
<dbReference type="SUPFAM" id="SSF52047">
    <property type="entry name" value="RNI-like"/>
    <property type="match status" value="1"/>
</dbReference>
<feature type="region of interest" description="Disordered" evidence="1">
    <location>
        <begin position="272"/>
        <end position="371"/>
    </location>
</feature>
<feature type="chain" id="PRO_5044196800" evidence="2">
    <location>
        <begin position="25"/>
        <end position="452"/>
    </location>
</feature>
<dbReference type="InterPro" id="IPR001611">
    <property type="entry name" value="Leu-rich_rpt"/>
</dbReference>
<dbReference type="Pfam" id="PF13516">
    <property type="entry name" value="LRR_6"/>
    <property type="match status" value="1"/>
</dbReference>
<name>A0AB34K3W8_PRYPA</name>
<dbReference type="InterPro" id="IPR052394">
    <property type="entry name" value="LRR-containing"/>
</dbReference>